<keyword evidence="7" id="KW-1133">Transmembrane helix</keyword>
<proteinExistence type="predicted"/>
<keyword evidence="2" id="KW-0479">Metal-binding</keyword>
<evidence type="ECO:0000259" key="8">
    <source>
        <dbReference type="PROSITE" id="PS50048"/>
    </source>
</evidence>
<evidence type="ECO:0000256" key="7">
    <source>
        <dbReference type="SAM" id="Phobius"/>
    </source>
</evidence>
<dbReference type="EMBL" id="ML735805">
    <property type="protein sequence ID" value="KAE8413533.1"/>
    <property type="molecule type" value="Genomic_DNA"/>
</dbReference>
<evidence type="ECO:0000256" key="4">
    <source>
        <dbReference type="ARBA" id="ARBA00023125"/>
    </source>
</evidence>
<dbReference type="Pfam" id="PF00172">
    <property type="entry name" value="Zn_clus"/>
    <property type="match status" value="1"/>
</dbReference>
<sequence>MQRRRRRQVPVSCQLCRTMKLKCDREQPCSNCSTRGVTCERVHAVPPSVQPALPNSTHNDVLARLQRLEDIVLRSHGADDRQNIPSASVTVVAPPSYISDGESDTRWLEGVGSREASIISGLSNRTSFSIISLERALPTIISGHSPGSNAGSGSTVMSVWLLPEDEATWLLERYTEYIAFVHHVVHIPSTRLILEGAYKRLSLGLSVVPGHVALLLSIFATTAYMLEPKTADSLFLNQANAISCAILWTKAALDILEYSRRNTHGSIEDVQATIILSFMIFNVEGFSPRFRAMSSNALIMAKDLSLHRIDADISRCKESPVQMEINRRIWWHLVATDWFLSLSGGSQQGTYSIHPKHMCVNHPRNIDDVDLEHPDLGYSLPLSQPTAMTYYILRIKLAEMSRIVIDTLPLSPSDWPTVSYDTIMSLDRRFDDFLRDLPIFFRHDEASRQQSRDVDRQYPQIIFQRYIIASSFYSCRAKLNQPFLTRISMDERYSYSRNVCLQSARSIINMDKLISQDAGLLSSVHVRLATFLWTFFSATAVLVMDLCINKDEDNEGRRQEVMEVCGVLKQAEETSPVAGQFLKSLINILHKYHIQVSPAVTPRPVPTGSCSHLSPATPYPTVPSTIDGNDMWPSYLEGMGNFDRMWQSFIDLGDSDVVTNWDDMFSALDARAL</sequence>
<evidence type="ECO:0000256" key="6">
    <source>
        <dbReference type="ARBA" id="ARBA00023242"/>
    </source>
</evidence>
<evidence type="ECO:0000256" key="1">
    <source>
        <dbReference type="ARBA" id="ARBA00004123"/>
    </source>
</evidence>
<name>A0ABQ6W8T4_9EURO</name>
<organism evidence="9 10">
    <name type="scientific">Aspergillus pseudocaelatus</name>
    <dbReference type="NCBI Taxonomy" id="1825620"/>
    <lineage>
        <taxon>Eukaryota</taxon>
        <taxon>Fungi</taxon>
        <taxon>Dikarya</taxon>
        <taxon>Ascomycota</taxon>
        <taxon>Pezizomycotina</taxon>
        <taxon>Eurotiomycetes</taxon>
        <taxon>Eurotiomycetidae</taxon>
        <taxon>Eurotiales</taxon>
        <taxon>Aspergillaceae</taxon>
        <taxon>Aspergillus</taxon>
        <taxon>Aspergillus subgen. Circumdati</taxon>
    </lineage>
</organism>
<gene>
    <name evidence="9" type="ORF">BDV36DRAFT_299898</name>
</gene>
<protein>
    <recommendedName>
        <fullName evidence="8">Zn(2)-C6 fungal-type domain-containing protein</fullName>
    </recommendedName>
</protein>
<feature type="domain" description="Zn(2)-C6 fungal-type" evidence="8">
    <location>
        <begin position="12"/>
        <end position="39"/>
    </location>
</feature>
<evidence type="ECO:0000256" key="2">
    <source>
        <dbReference type="ARBA" id="ARBA00022723"/>
    </source>
</evidence>
<dbReference type="InterPro" id="IPR050613">
    <property type="entry name" value="Sec_Metabolite_Reg"/>
</dbReference>
<keyword evidence="5" id="KW-0804">Transcription</keyword>
<keyword evidence="7" id="KW-0812">Transmembrane</keyword>
<accession>A0ABQ6W8T4</accession>
<keyword evidence="10" id="KW-1185">Reference proteome</keyword>
<dbReference type="InterPro" id="IPR001138">
    <property type="entry name" value="Zn2Cys6_DnaBD"/>
</dbReference>
<dbReference type="Gene3D" id="4.10.240.10">
    <property type="entry name" value="Zn(2)-C6 fungal-type DNA-binding domain"/>
    <property type="match status" value="1"/>
</dbReference>
<evidence type="ECO:0000313" key="10">
    <source>
        <dbReference type="Proteomes" id="UP000325395"/>
    </source>
</evidence>
<dbReference type="Pfam" id="PF04082">
    <property type="entry name" value="Fungal_trans"/>
    <property type="match status" value="1"/>
</dbReference>
<dbReference type="PANTHER" id="PTHR31001:SF90">
    <property type="entry name" value="CENTROMERE DNA-BINDING PROTEIN COMPLEX CBF3 SUBUNIT B"/>
    <property type="match status" value="1"/>
</dbReference>
<dbReference type="Proteomes" id="UP000325395">
    <property type="component" value="Unassembled WGS sequence"/>
</dbReference>
<dbReference type="CDD" id="cd12148">
    <property type="entry name" value="fungal_TF_MHR"/>
    <property type="match status" value="1"/>
</dbReference>
<evidence type="ECO:0000256" key="5">
    <source>
        <dbReference type="ARBA" id="ARBA00023163"/>
    </source>
</evidence>
<keyword evidence="6" id="KW-0539">Nucleus</keyword>
<dbReference type="InterPro" id="IPR007219">
    <property type="entry name" value="XnlR_reg_dom"/>
</dbReference>
<dbReference type="PROSITE" id="PS50048">
    <property type="entry name" value="ZN2_CY6_FUNGAL_2"/>
    <property type="match status" value="1"/>
</dbReference>
<comment type="subcellular location">
    <subcellularLocation>
        <location evidence="1">Nucleus</location>
    </subcellularLocation>
</comment>
<feature type="transmembrane region" description="Helical" evidence="7">
    <location>
        <begin position="201"/>
        <end position="226"/>
    </location>
</feature>
<dbReference type="CDD" id="cd00067">
    <property type="entry name" value="GAL4"/>
    <property type="match status" value="1"/>
</dbReference>
<dbReference type="SUPFAM" id="SSF57701">
    <property type="entry name" value="Zn2/Cys6 DNA-binding domain"/>
    <property type="match status" value="1"/>
</dbReference>
<dbReference type="PROSITE" id="PS00463">
    <property type="entry name" value="ZN2_CY6_FUNGAL_1"/>
    <property type="match status" value="1"/>
</dbReference>
<keyword evidence="7" id="KW-0472">Membrane</keyword>
<keyword evidence="4" id="KW-0238">DNA-binding</keyword>
<evidence type="ECO:0000256" key="3">
    <source>
        <dbReference type="ARBA" id="ARBA00023015"/>
    </source>
</evidence>
<dbReference type="InterPro" id="IPR036864">
    <property type="entry name" value="Zn2-C6_fun-type_DNA-bd_sf"/>
</dbReference>
<dbReference type="PANTHER" id="PTHR31001">
    <property type="entry name" value="UNCHARACTERIZED TRANSCRIPTIONAL REGULATORY PROTEIN"/>
    <property type="match status" value="1"/>
</dbReference>
<evidence type="ECO:0000313" key="9">
    <source>
        <dbReference type="EMBL" id="KAE8413533.1"/>
    </source>
</evidence>
<keyword evidence="3" id="KW-0805">Transcription regulation</keyword>
<reference evidence="9 10" key="1">
    <citation type="submission" date="2019-04" db="EMBL/GenBank/DDBJ databases">
        <authorList>
            <consortium name="DOE Joint Genome Institute"/>
            <person name="Mondo S."/>
            <person name="Kjaerbolling I."/>
            <person name="Vesth T."/>
            <person name="Frisvad J.C."/>
            <person name="Nybo J.L."/>
            <person name="Theobald S."/>
            <person name="Kildgaard S."/>
            <person name="Isbrandt T."/>
            <person name="Kuo A."/>
            <person name="Sato A."/>
            <person name="Lyhne E.K."/>
            <person name="Kogle M.E."/>
            <person name="Wiebenga A."/>
            <person name="Kun R.S."/>
            <person name="Lubbers R.J."/>
            <person name="Makela M.R."/>
            <person name="Barry K."/>
            <person name="Chovatia M."/>
            <person name="Clum A."/>
            <person name="Daum C."/>
            <person name="Haridas S."/>
            <person name="He G."/>
            <person name="LaButti K."/>
            <person name="Lipzen A."/>
            <person name="Riley R."/>
            <person name="Salamov A."/>
            <person name="Simmons B.A."/>
            <person name="Magnuson J.K."/>
            <person name="Henrissat B."/>
            <person name="Mortensen U.H."/>
            <person name="Larsen T.O."/>
            <person name="Devries R.P."/>
            <person name="Grigoriev I.V."/>
            <person name="Machida M."/>
            <person name="Baker S.E."/>
            <person name="Andersen M.R."/>
            <person name="Cantor M.N."/>
            <person name="Hua S.X."/>
        </authorList>
    </citation>
    <scope>NUCLEOTIDE SEQUENCE [LARGE SCALE GENOMIC DNA]</scope>
    <source>
        <strain evidence="9 10">CBS 117616</strain>
    </source>
</reference>
<dbReference type="SMART" id="SM00066">
    <property type="entry name" value="GAL4"/>
    <property type="match status" value="1"/>
</dbReference>